<dbReference type="Gene3D" id="1.10.167.10">
    <property type="entry name" value="Regulator of G-protein Signalling 4, domain 2"/>
    <property type="match status" value="1"/>
</dbReference>
<dbReference type="GO" id="GO:0008013">
    <property type="term" value="F:beta-catenin binding"/>
    <property type="evidence" value="ECO:0007669"/>
    <property type="project" value="TreeGrafter"/>
</dbReference>
<feature type="compositionally biased region" description="Polar residues" evidence="6">
    <location>
        <begin position="506"/>
        <end position="515"/>
    </location>
</feature>
<organism evidence="9 10">
    <name type="scientific">Pelobates cultripes</name>
    <name type="common">Western spadefoot toad</name>
    <dbReference type="NCBI Taxonomy" id="61616"/>
    <lineage>
        <taxon>Eukaryota</taxon>
        <taxon>Metazoa</taxon>
        <taxon>Chordata</taxon>
        <taxon>Craniata</taxon>
        <taxon>Vertebrata</taxon>
        <taxon>Euteleostomi</taxon>
        <taxon>Amphibia</taxon>
        <taxon>Batrachia</taxon>
        <taxon>Anura</taxon>
        <taxon>Pelobatoidea</taxon>
        <taxon>Pelobatidae</taxon>
        <taxon>Pelobates</taxon>
    </lineage>
</organism>
<dbReference type="GO" id="GO:0060090">
    <property type="term" value="F:molecular adaptor activity"/>
    <property type="evidence" value="ECO:0007669"/>
    <property type="project" value="TreeGrafter"/>
</dbReference>
<dbReference type="GO" id="GO:0016055">
    <property type="term" value="P:Wnt signaling pathway"/>
    <property type="evidence" value="ECO:0007669"/>
    <property type="project" value="UniProtKB-KW"/>
</dbReference>
<dbReference type="InterPro" id="IPR001158">
    <property type="entry name" value="DIX"/>
</dbReference>
<evidence type="ECO:0000256" key="1">
    <source>
        <dbReference type="ARBA" id="ARBA00004496"/>
    </source>
</evidence>
<dbReference type="PANTHER" id="PTHR46102">
    <property type="entry name" value="AXIN"/>
    <property type="match status" value="1"/>
</dbReference>
<dbReference type="GO" id="GO:0031625">
    <property type="term" value="F:ubiquitin protein ligase binding"/>
    <property type="evidence" value="ECO:0007669"/>
    <property type="project" value="TreeGrafter"/>
</dbReference>
<proteinExistence type="predicted"/>
<dbReference type="InterPro" id="IPR016137">
    <property type="entry name" value="RGS"/>
</dbReference>
<dbReference type="PANTHER" id="PTHR46102:SF4">
    <property type="entry name" value="AXIN-RELATED PROTEIN"/>
    <property type="match status" value="1"/>
</dbReference>
<dbReference type="Pfam" id="PF08833">
    <property type="entry name" value="Axin_b-cat_bind"/>
    <property type="match status" value="1"/>
</dbReference>
<dbReference type="GO" id="GO:0030877">
    <property type="term" value="C:beta-catenin destruction complex"/>
    <property type="evidence" value="ECO:0007669"/>
    <property type="project" value="TreeGrafter"/>
</dbReference>
<dbReference type="InterPro" id="IPR029071">
    <property type="entry name" value="Ubiquitin-like_domsf"/>
</dbReference>
<keyword evidence="5" id="KW-0175">Coiled coil</keyword>
<feature type="region of interest" description="Disordered" evidence="6">
    <location>
        <begin position="552"/>
        <end position="582"/>
    </location>
</feature>
<evidence type="ECO:0000313" key="10">
    <source>
        <dbReference type="Proteomes" id="UP001295444"/>
    </source>
</evidence>
<gene>
    <name evidence="9" type="ORF">PECUL_23A035782</name>
</gene>
<evidence type="ECO:0000259" key="8">
    <source>
        <dbReference type="PROSITE" id="PS50841"/>
    </source>
</evidence>
<dbReference type="InterPro" id="IPR038207">
    <property type="entry name" value="DIX_dom_sf"/>
</dbReference>
<name>A0AAD1T4W0_PELCU</name>
<sequence>MINIITFLSCHCSSGQFSRFLAAMSSAGVLTCIPDSGRIFRETSLRPPVPGQETKNYKTEKFNMDLQHLEQPLRPKEEFLREAEGCVAHDTRFSRWGRSLNLLLDDQDGATLFRMYLEGEGLVDLLSFWFACNGFRAMDPAEPKTSKTAKAIYRWYVQNSQAVSSRLKPATRAHVKDCVKNQLLNRTVFDQAQQEIQKAMEQEAFPSFLQSDICKEYVHVEDSPTPESPGPGLPTLTEDEEFRGLHHGSAGLGSMAKINRAFTRMPPRNQRFHTRKTEATYQYFVPAASINDSEISSDALTEDSMSITDGSVDGIPPCRSKKQREIHRSVSANGQVHLPFVPRTLRPPAEMMPANPAEFAAKLTIALERVKKQRDAEERLEEKLQRLKEEEEKVEYDLPATSHETFTTADDDPQSILDDHVSRVLKTPANMSPRTQSPFAQRKAKGQAPIVKCQASNHLRLKAPHGTEANVPASTEHKSSASSQGTRSYRKTDGCAQSHRIDEGGSSASLTTPLSPEQEVERTHSVLQWVLESAKIMKKHHRDTSTVVSHCSETKKTNHRTSSQPAHLFLQDTSMPPLNAPNTLDQLEEARRRLVEDKRAPKLHKARCAPFTATKEKGKVGESIPSSGFSTLKLSEEQKSTKKLSGDSQGQGGLAIVYYFCGERIPYMIRTKEPSLTLQEFKELLSKKGSYKYYFKKESQEFECNAVFQEVSEEDAILPLFEEKIICKVERAC</sequence>
<dbReference type="GO" id="GO:0005737">
    <property type="term" value="C:cytoplasm"/>
    <property type="evidence" value="ECO:0007669"/>
    <property type="project" value="UniProtKB-SubCell"/>
</dbReference>
<dbReference type="SUPFAM" id="SSF48097">
    <property type="entry name" value="Regulator of G-protein signaling, RGS"/>
    <property type="match status" value="1"/>
</dbReference>
<dbReference type="PROSITE" id="PS50841">
    <property type="entry name" value="DIX"/>
    <property type="match status" value="1"/>
</dbReference>
<protein>
    <submittedName>
        <fullName evidence="9">Axin-related -like</fullName>
    </submittedName>
</protein>
<dbReference type="InterPro" id="IPR024066">
    <property type="entry name" value="RGS_subdom1/3"/>
</dbReference>
<dbReference type="Proteomes" id="UP001295444">
    <property type="component" value="Chromosome 10"/>
</dbReference>
<dbReference type="GO" id="GO:0090090">
    <property type="term" value="P:negative regulation of canonical Wnt signaling pathway"/>
    <property type="evidence" value="ECO:0007669"/>
    <property type="project" value="InterPro"/>
</dbReference>
<dbReference type="GO" id="GO:0032436">
    <property type="term" value="P:positive regulation of proteasomal ubiquitin-dependent protein catabolic process"/>
    <property type="evidence" value="ECO:0007669"/>
    <property type="project" value="TreeGrafter"/>
</dbReference>
<dbReference type="PRINTS" id="PR01301">
    <property type="entry name" value="RGSPROTEIN"/>
</dbReference>
<feature type="domain" description="DIX" evidence="8">
    <location>
        <begin position="651"/>
        <end position="733"/>
    </location>
</feature>
<dbReference type="GO" id="GO:0070411">
    <property type="term" value="F:I-SMAD binding"/>
    <property type="evidence" value="ECO:0007669"/>
    <property type="project" value="TreeGrafter"/>
</dbReference>
<feature type="coiled-coil region" evidence="5">
    <location>
        <begin position="360"/>
        <end position="397"/>
    </location>
</feature>
<keyword evidence="3 4" id="KW-0879">Wnt signaling pathway</keyword>
<dbReference type="PROSITE" id="PS50132">
    <property type="entry name" value="RGS"/>
    <property type="match status" value="1"/>
</dbReference>
<evidence type="ECO:0000256" key="6">
    <source>
        <dbReference type="SAM" id="MobiDB-lite"/>
    </source>
</evidence>
<dbReference type="SUPFAM" id="SSF54236">
    <property type="entry name" value="Ubiquitin-like"/>
    <property type="match status" value="1"/>
</dbReference>
<dbReference type="SMART" id="SM00315">
    <property type="entry name" value="RGS"/>
    <property type="match status" value="1"/>
</dbReference>
<reference evidence="9" key="1">
    <citation type="submission" date="2022-03" db="EMBL/GenBank/DDBJ databases">
        <authorList>
            <person name="Alioto T."/>
            <person name="Alioto T."/>
            <person name="Gomez Garrido J."/>
        </authorList>
    </citation>
    <scope>NUCLEOTIDE SEQUENCE</scope>
</reference>
<dbReference type="SMART" id="SM00021">
    <property type="entry name" value="DAX"/>
    <property type="match status" value="1"/>
</dbReference>
<feature type="region of interest" description="Disordered" evidence="6">
    <location>
        <begin position="427"/>
        <end position="520"/>
    </location>
</feature>
<dbReference type="GO" id="GO:0070602">
    <property type="term" value="P:regulation of centromeric sister chromatid cohesion"/>
    <property type="evidence" value="ECO:0007669"/>
    <property type="project" value="TreeGrafter"/>
</dbReference>
<dbReference type="AlphaFoldDB" id="A0AAD1T4W0"/>
<dbReference type="GO" id="GO:0048468">
    <property type="term" value="P:cell development"/>
    <property type="evidence" value="ECO:0007669"/>
    <property type="project" value="TreeGrafter"/>
</dbReference>
<dbReference type="EMBL" id="OW240921">
    <property type="protein sequence ID" value="CAH2319293.1"/>
    <property type="molecule type" value="Genomic_DNA"/>
</dbReference>
<dbReference type="InterPro" id="IPR036305">
    <property type="entry name" value="RGS_sf"/>
</dbReference>
<dbReference type="Pfam" id="PF00778">
    <property type="entry name" value="DIX"/>
    <property type="match status" value="1"/>
</dbReference>
<feature type="compositionally biased region" description="Polar residues" evidence="6">
    <location>
        <begin position="560"/>
        <end position="582"/>
    </location>
</feature>
<evidence type="ECO:0000256" key="2">
    <source>
        <dbReference type="ARBA" id="ARBA00022490"/>
    </source>
</evidence>
<evidence type="ECO:0000256" key="4">
    <source>
        <dbReference type="PROSITE-ProRule" id="PRU00069"/>
    </source>
</evidence>
<evidence type="ECO:0000313" key="9">
    <source>
        <dbReference type="EMBL" id="CAH2319293.1"/>
    </source>
</evidence>
<evidence type="ECO:0000256" key="5">
    <source>
        <dbReference type="SAM" id="Coils"/>
    </source>
</evidence>
<comment type="subcellular location">
    <subcellularLocation>
        <location evidence="1">Cytoplasm</location>
    </subcellularLocation>
</comment>
<dbReference type="GO" id="GO:0005634">
    <property type="term" value="C:nucleus"/>
    <property type="evidence" value="ECO:0007669"/>
    <property type="project" value="TreeGrafter"/>
</dbReference>
<keyword evidence="10" id="KW-1185">Reference proteome</keyword>
<dbReference type="InterPro" id="IPR014936">
    <property type="entry name" value="Axin_b-cat-bd"/>
</dbReference>
<dbReference type="Gene3D" id="2.40.240.130">
    <property type="match status" value="1"/>
</dbReference>
<accession>A0AAD1T4W0</accession>
<feature type="compositionally biased region" description="Polar residues" evidence="6">
    <location>
        <begin position="429"/>
        <end position="439"/>
    </location>
</feature>
<dbReference type="InterPro" id="IPR044926">
    <property type="entry name" value="RGS_subdomain_2"/>
</dbReference>
<dbReference type="Pfam" id="PF00615">
    <property type="entry name" value="RGS"/>
    <property type="match status" value="1"/>
</dbReference>
<feature type="domain" description="RGS" evidence="7">
    <location>
        <begin position="99"/>
        <end position="218"/>
    </location>
</feature>
<evidence type="ECO:0000256" key="3">
    <source>
        <dbReference type="ARBA" id="ARBA00022687"/>
    </source>
</evidence>
<dbReference type="GO" id="GO:0005886">
    <property type="term" value="C:plasma membrane"/>
    <property type="evidence" value="ECO:0007669"/>
    <property type="project" value="TreeGrafter"/>
</dbReference>
<dbReference type="CDD" id="cd08707">
    <property type="entry name" value="RGS_Axin"/>
    <property type="match status" value="1"/>
</dbReference>
<keyword evidence="2" id="KW-0963">Cytoplasm</keyword>
<dbReference type="GO" id="GO:0019901">
    <property type="term" value="F:protein kinase binding"/>
    <property type="evidence" value="ECO:0007669"/>
    <property type="project" value="TreeGrafter"/>
</dbReference>
<evidence type="ECO:0000259" key="7">
    <source>
        <dbReference type="PROSITE" id="PS50132"/>
    </source>
</evidence>
<dbReference type="Gene3D" id="1.10.196.10">
    <property type="match status" value="1"/>
</dbReference>
<dbReference type="InterPro" id="IPR043581">
    <property type="entry name" value="Axin-like"/>
</dbReference>